<evidence type="ECO:0000313" key="1">
    <source>
        <dbReference type="EMBL" id="KAG6965986.1"/>
    </source>
</evidence>
<reference evidence="1" key="1">
    <citation type="submission" date="2021-01" db="EMBL/GenBank/DDBJ databases">
        <title>Phytophthora aleatoria, a newly-described species from Pinus radiata is distinct from Phytophthora cactorum isolates based on comparative genomics.</title>
        <authorList>
            <person name="Mcdougal R."/>
            <person name="Panda P."/>
            <person name="Williams N."/>
            <person name="Studholme D.J."/>
        </authorList>
    </citation>
    <scope>NUCLEOTIDE SEQUENCE</scope>
    <source>
        <strain evidence="1">NZFS 4037</strain>
    </source>
</reference>
<gene>
    <name evidence="1" type="ORF">JG688_00006980</name>
</gene>
<organism evidence="1 2">
    <name type="scientific">Phytophthora aleatoria</name>
    <dbReference type="NCBI Taxonomy" id="2496075"/>
    <lineage>
        <taxon>Eukaryota</taxon>
        <taxon>Sar</taxon>
        <taxon>Stramenopiles</taxon>
        <taxon>Oomycota</taxon>
        <taxon>Peronosporomycetes</taxon>
        <taxon>Peronosporales</taxon>
        <taxon>Peronosporaceae</taxon>
        <taxon>Phytophthora</taxon>
    </lineage>
</organism>
<evidence type="ECO:0000313" key="2">
    <source>
        <dbReference type="Proteomes" id="UP000709295"/>
    </source>
</evidence>
<sequence>MATAEPPTLRERRVHQRFGPEEDYPLVVQVNGDVPYTAKQGEVNMQWQAVADKLNGSPNFLMRPIKERHSVRQTWARDVSVVSSGTALSAKRLALDWSAALHTEAVGVPVECTSLEDADVWDDIMLSSEAVSTGRSSGGAQRTEVWHLCEAVQHNTHDVASNRSGGAAKTTGRNFALVWGDAAMSWARRCTTLYTKVVGFGAAWR</sequence>
<keyword evidence="2" id="KW-1185">Reference proteome</keyword>
<proteinExistence type="predicted"/>
<accession>A0A8J5IMH2</accession>
<name>A0A8J5IMH2_9STRA</name>
<comment type="caution">
    <text evidence="1">The sequence shown here is derived from an EMBL/GenBank/DDBJ whole genome shotgun (WGS) entry which is preliminary data.</text>
</comment>
<dbReference type="AlphaFoldDB" id="A0A8J5IMH2"/>
<protein>
    <submittedName>
        <fullName evidence="1">Uncharacterized protein</fullName>
    </submittedName>
</protein>
<dbReference type="EMBL" id="JAENGY010000319">
    <property type="protein sequence ID" value="KAG6965986.1"/>
    <property type="molecule type" value="Genomic_DNA"/>
</dbReference>
<dbReference type="Proteomes" id="UP000709295">
    <property type="component" value="Unassembled WGS sequence"/>
</dbReference>